<evidence type="ECO:0000256" key="21">
    <source>
        <dbReference type="ARBA" id="ARBA00023221"/>
    </source>
</evidence>
<dbReference type="PROSITE" id="PS50217">
    <property type="entry name" value="BZIP"/>
    <property type="match status" value="1"/>
</dbReference>
<evidence type="ECO:0000256" key="14">
    <source>
        <dbReference type="ARBA" id="ARBA00023121"/>
    </source>
</evidence>
<feature type="region of interest" description="Disordered" evidence="26">
    <location>
        <begin position="718"/>
        <end position="746"/>
    </location>
</feature>
<keyword evidence="25" id="KW-0175">Coiled coil</keyword>
<keyword evidence="29" id="KW-1185">Reference proteome</keyword>
<dbReference type="OrthoDB" id="7458135at2759"/>
<evidence type="ECO:0000256" key="12">
    <source>
        <dbReference type="ARBA" id="ARBA00023015"/>
    </source>
</evidence>
<evidence type="ECO:0000256" key="4">
    <source>
        <dbReference type="ARBA" id="ARBA00008157"/>
    </source>
</evidence>
<keyword evidence="13" id="KW-0443">Lipid metabolism</keyword>
<evidence type="ECO:0000256" key="8">
    <source>
        <dbReference type="ARBA" id="ARBA00022692"/>
    </source>
</evidence>
<keyword evidence="14" id="KW-0446">Lipid-binding</keyword>
<evidence type="ECO:0000256" key="20">
    <source>
        <dbReference type="ARBA" id="ARBA00023180"/>
    </source>
</evidence>
<keyword evidence="9" id="KW-0256">Endoplasmic reticulum</keyword>
<keyword evidence="17" id="KW-0010">Activator</keyword>
<dbReference type="GO" id="GO:0008289">
    <property type="term" value="F:lipid binding"/>
    <property type="evidence" value="ECO:0007669"/>
    <property type="project" value="UniProtKB-KW"/>
</dbReference>
<feature type="coiled-coil region" evidence="25">
    <location>
        <begin position="675"/>
        <end position="702"/>
    </location>
</feature>
<dbReference type="PANTHER" id="PTHR24411">
    <property type="entry name" value="NUCLEAR FACTOR ERYTHROID 2-RELATED FACTOR"/>
    <property type="match status" value="1"/>
</dbReference>
<dbReference type="InterPro" id="IPR004827">
    <property type="entry name" value="bZIP"/>
</dbReference>
<keyword evidence="22" id="KW-0539">Nucleus</keyword>
<evidence type="ECO:0000256" key="26">
    <source>
        <dbReference type="SAM" id="MobiDB-lite"/>
    </source>
</evidence>
<evidence type="ECO:0000256" key="23">
    <source>
        <dbReference type="ARBA" id="ARBA00030985"/>
    </source>
</evidence>
<feature type="region of interest" description="Disordered" evidence="26">
    <location>
        <begin position="421"/>
        <end position="499"/>
    </location>
</feature>
<evidence type="ECO:0000259" key="28">
    <source>
        <dbReference type="PROSITE" id="PS50217"/>
    </source>
</evidence>
<organism evidence="29 30">
    <name type="scientific">Betta splendens</name>
    <name type="common">Siamese fighting fish</name>
    <dbReference type="NCBI Taxonomy" id="158456"/>
    <lineage>
        <taxon>Eukaryota</taxon>
        <taxon>Metazoa</taxon>
        <taxon>Chordata</taxon>
        <taxon>Craniata</taxon>
        <taxon>Vertebrata</taxon>
        <taxon>Euteleostomi</taxon>
        <taxon>Actinopterygii</taxon>
        <taxon>Neopterygii</taxon>
        <taxon>Teleostei</taxon>
        <taxon>Neoteleostei</taxon>
        <taxon>Acanthomorphata</taxon>
        <taxon>Anabantaria</taxon>
        <taxon>Anabantiformes</taxon>
        <taxon>Anabantoidei</taxon>
        <taxon>Osphronemidae</taxon>
        <taxon>Betta</taxon>
    </lineage>
</organism>
<dbReference type="InterPro" id="IPR004826">
    <property type="entry name" value="bZIP_Maf"/>
</dbReference>
<keyword evidence="15" id="KW-0238">DNA-binding</keyword>
<accession>A0A6P7N9U9</accession>
<dbReference type="Proteomes" id="UP000515150">
    <property type="component" value="Chromosome 8"/>
</dbReference>
<dbReference type="SMART" id="SM00338">
    <property type="entry name" value="BRLZ"/>
    <property type="match status" value="1"/>
</dbReference>
<evidence type="ECO:0000256" key="13">
    <source>
        <dbReference type="ARBA" id="ARBA00023098"/>
    </source>
</evidence>
<feature type="compositionally biased region" description="Basic and acidic residues" evidence="26">
    <location>
        <begin position="127"/>
        <end position="136"/>
    </location>
</feature>
<dbReference type="CTD" id="405781"/>
<feature type="compositionally biased region" description="Polar residues" evidence="26">
    <location>
        <begin position="336"/>
        <end position="363"/>
    </location>
</feature>
<dbReference type="GO" id="GO:0000978">
    <property type="term" value="F:RNA polymerase II cis-regulatory region sequence-specific DNA binding"/>
    <property type="evidence" value="ECO:0007669"/>
    <property type="project" value="InterPro"/>
</dbReference>
<dbReference type="GO" id="GO:0008203">
    <property type="term" value="P:cholesterol metabolic process"/>
    <property type="evidence" value="ECO:0007669"/>
    <property type="project" value="UniProtKB-KW"/>
</dbReference>
<dbReference type="PROSITE" id="PS00036">
    <property type="entry name" value="BZIP_BASIC"/>
    <property type="match status" value="1"/>
</dbReference>
<dbReference type="RefSeq" id="XP_029015093.1">
    <property type="nucleotide sequence ID" value="XM_029159260.3"/>
</dbReference>
<evidence type="ECO:0000256" key="5">
    <source>
        <dbReference type="ARBA" id="ARBA00020485"/>
    </source>
</evidence>
<dbReference type="CDD" id="cd14720">
    <property type="entry name" value="bZIP_NFE2-like"/>
    <property type="match status" value="1"/>
</dbReference>
<dbReference type="KEGG" id="bspl:114860578"/>
<feature type="region of interest" description="Disordered" evidence="26">
    <location>
        <begin position="563"/>
        <end position="582"/>
    </location>
</feature>
<keyword evidence="7" id="KW-0153">Cholesterol metabolism</keyword>
<feature type="compositionally biased region" description="Acidic residues" evidence="26">
    <location>
        <begin position="368"/>
        <end position="378"/>
    </location>
</feature>
<feature type="domain" description="BZIP" evidence="28">
    <location>
        <begin position="636"/>
        <end position="699"/>
    </location>
</feature>
<comment type="similarity">
    <text evidence="4">Belongs to the bZIP family. CNC subfamily.</text>
</comment>
<evidence type="ECO:0000256" key="6">
    <source>
        <dbReference type="ARBA" id="ARBA00022491"/>
    </source>
</evidence>
<keyword evidence="20" id="KW-0325">Glycoprotein</keyword>
<evidence type="ECO:0000256" key="24">
    <source>
        <dbReference type="ARBA" id="ARBA00031659"/>
    </source>
</evidence>
<keyword evidence="6" id="KW-0678">Repressor</keyword>
<evidence type="ECO:0000256" key="27">
    <source>
        <dbReference type="SAM" id="Phobius"/>
    </source>
</evidence>
<reference evidence="30" key="1">
    <citation type="submission" date="2025-08" db="UniProtKB">
        <authorList>
            <consortium name="RefSeq"/>
        </authorList>
    </citation>
    <scope>IDENTIFICATION</scope>
</reference>
<dbReference type="InterPro" id="IPR008917">
    <property type="entry name" value="TF_DNA-bd_sf"/>
</dbReference>
<dbReference type="SUPFAM" id="SSF47454">
    <property type="entry name" value="A DNA-binding domain in eukaryotic transcription factors"/>
    <property type="match status" value="1"/>
</dbReference>
<comment type="subcellular location">
    <subcellularLocation>
        <location evidence="3">Endoplasmic reticulum membrane</location>
        <topology evidence="3">Single-pass type II membrane protein</topology>
    </subcellularLocation>
    <subcellularLocation>
        <location evidence="2">Endoplasmic reticulum membrane</location>
        <topology evidence="2">Single-pass type III membrane protein</topology>
    </subcellularLocation>
    <subcellularLocation>
        <location evidence="1">Nucleus</location>
    </subcellularLocation>
</comment>
<sequence>MLHLKKYFTEGLIQIAILLSLCGVIVDVGLGPYLPLSWEDMILGPTSALTQTQFHNLRNIEDGHRLHPKSVDLDTFFTARRLLGWVHSADRLQVPRAELETWLVQREPDPLPLGHPDQLSPLGRGLTGEERDHDGSAVEPRTGAGAGQEEEQLSDAGATRAELEPQTGRDPELWPTLPSDDPSDLEIHWQDVFSIMQPEDKDFDMWTSPDHTPCSRARWTPVDVGSEALLHHCTDLETEAPLQHGALNGLLGSGRQSEPEHVLLPLTPSAQLDDQSAAFHDSSVFTCHSPPHHMDLLAEETGHADDSDAFNMNLLVPDLADNMEDCPSHLDANAHSWDSTPSSSANSQEGNVTQDCLGSPSRTTADDKEADIEGEDDLQSPLSGLLDDIAMLDDVRLLDLALDDAFSPENCLDCDMVQTEPKTDKHCVSGDAGREDQSQAGVQREGEDEAETDSGLSLDFSHSPASPCDSEASSYSSSSSSLSPVESLSSKDSDDDAEEAFADSDMEVAVSIKQEEEEEEEEALGAVGGWKTDTVKKVKYEDHTFFEGFRIDHDHTYNQPWSQASPPPLGKMQSQHIRPNPSSYRRLTKASAWGRDERRAQTLKIPFSSELIVNLPVEEFNDLLTNRQLSEEQVALIKDIRRRGKNKIAAQNCRKRKLDVLLGLEDEVSALTRRRSWLLREKREALKKLQEVKRQLGALYQEVSSRLRDEHLLHFGPGGGGVSVATNRRQAPLYRRRKTGKKQEKE</sequence>
<dbReference type="GeneID" id="114860578"/>
<keyword evidence="19" id="KW-1207">Sterol metabolism</keyword>
<dbReference type="Pfam" id="PF03131">
    <property type="entry name" value="bZIP_Maf"/>
    <property type="match status" value="1"/>
</dbReference>
<feature type="region of interest" description="Disordered" evidence="26">
    <location>
        <begin position="326"/>
        <end position="381"/>
    </location>
</feature>
<feature type="compositionally biased region" description="Low complexity" evidence="26">
    <location>
        <begin position="465"/>
        <end position="490"/>
    </location>
</feature>
<protein>
    <recommendedName>
        <fullName evidence="5">Endoplasmic reticulum membrane sensor NFE2L1</fullName>
    </recommendedName>
    <alternativeName>
        <fullName evidence="24">Nuclear factor erythroid 2-related factor 1</fullName>
    </alternativeName>
    <alternativeName>
        <fullName evidence="23">Nuclear factor, erythroid derived 2, like 1</fullName>
    </alternativeName>
</protein>
<evidence type="ECO:0000256" key="25">
    <source>
        <dbReference type="SAM" id="Coils"/>
    </source>
</evidence>
<evidence type="ECO:0000256" key="16">
    <source>
        <dbReference type="ARBA" id="ARBA00023136"/>
    </source>
</evidence>
<dbReference type="AlphaFoldDB" id="A0A6P7N9U9"/>
<gene>
    <name evidence="30" type="primary">nfe2l1a</name>
</gene>
<dbReference type="GO" id="GO:0005789">
    <property type="term" value="C:endoplasmic reticulum membrane"/>
    <property type="evidence" value="ECO:0007669"/>
    <property type="project" value="UniProtKB-SubCell"/>
</dbReference>
<keyword evidence="8 27" id="KW-0812">Transmembrane</keyword>
<evidence type="ECO:0000256" key="18">
    <source>
        <dbReference type="ARBA" id="ARBA00023163"/>
    </source>
</evidence>
<evidence type="ECO:0000313" key="30">
    <source>
        <dbReference type="RefSeq" id="XP_029015093.1"/>
    </source>
</evidence>
<keyword evidence="10" id="KW-0735">Signal-anchor</keyword>
<evidence type="ECO:0000256" key="10">
    <source>
        <dbReference type="ARBA" id="ARBA00022968"/>
    </source>
</evidence>
<feature type="compositionally biased region" description="Basic and acidic residues" evidence="26">
    <location>
        <begin position="421"/>
        <end position="437"/>
    </location>
</feature>
<evidence type="ECO:0000256" key="3">
    <source>
        <dbReference type="ARBA" id="ARBA00004648"/>
    </source>
</evidence>
<evidence type="ECO:0000256" key="1">
    <source>
        <dbReference type="ARBA" id="ARBA00004123"/>
    </source>
</evidence>
<dbReference type="GO" id="GO:0005634">
    <property type="term" value="C:nucleus"/>
    <property type="evidence" value="ECO:0007669"/>
    <property type="project" value="UniProtKB-SubCell"/>
</dbReference>
<feature type="region of interest" description="Disordered" evidence="26">
    <location>
        <begin position="107"/>
        <end position="182"/>
    </location>
</feature>
<feature type="transmembrane region" description="Helical" evidence="27">
    <location>
        <begin position="12"/>
        <end position="34"/>
    </location>
</feature>
<evidence type="ECO:0000256" key="22">
    <source>
        <dbReference type="ARBA" id="ARBA00023242"/>
    </source>
</evidence>
<feature type="compositionally biased region" description="Basic and acidic residues" evidence="26">
    <location>
        <begin position="161"/>
        <end position="172"/>
    </location>
</feature>
<proteinExistence type="inferred from homology"/>
<dbReference type="InterPro" id="IPR047167">
    <property type="entry name" value="NFE2-like"/>
</dbReference>
<keyword evidence="11 27" id="KW-1133">Transmembrane helix</keyword>
<evidence type="ECO:0000256" key="19">
    <source>
        <dbReference type="ARBA" id="ARBA00023166"/>
    </source>
</evidence>
<evidence type="ECO:0000256" key="2">
    <source>
        <dbReference type="ARBA" id="ARBA00004643"/>
    </source>
</evidence>
<dbReference type="PANTHER" id="PTHR24411:SF31">
    <property type="entry name" value="ENDOPLASMIC RETICULUM MEMBRANE SENSOR NFE2L1"/>
    <property type="match status" value="1"/>
</dbReference>
<evidence type="ECO:0000256" key="17">
    <source>
        <dbReference type="ARBA" id="ARBA00023159"/>
    </source>
</evidence>
<keyword evidence="12" id="KW-0805">Transcription regulation</keyword>
<dbReference type="Gene3D" id="1.10.880.10">
    <property type="entry name" value="Transcription factor, Skn-1-like, DNA-binding domain"/>
    <property type="match status" value="1"/>
</dbReference>
<feature type="compositionally biased region" description="Polar residues" evidence="26">
    <location>
        <begin position="572"/>
        <end position="582"/>
    </location>
</feature>
<evidence type="ECO:0000313" key="29">
    <source>
        <dbReference type="Proteomes" id="UP000515150"/>
    </source>
</evidence>
<keyword evidence="16 27" id="KW-0472">Membrane</keyword>
<keyword evidence="18" id="KW-0804">Transcription</keyword>
<keyword evidence="21" id="KW-0753">Steroid metabolism</keyword>
<evidence type="ECO:0000256" key="15">
    <source>
        <dbReference type="ARBA" id="ARBA00023125"/>
    </source>
</evidence>
<dbReference type="GO" id="GO:0000981">
    <property type="term" value="F:DNA-binding transcription factor activity, RNA polymerase II-specific"/>
    <property type="evidence" value="ECO:0007669"/>
    <property type="project" value="TreeGrafter"/>
</dbReference>
<dbReference type="InParanoid" id="A0A6P7N9U9"/>
<name>A0A6P7N9U9_BETSP</name>
<evidence type="ECO:0000256" key="7">
    <source>
        <dbReference type="ARBA" id="ARBA00022548"/>
    </source>
</evidence>
<evidence type="ECO:0000256" key="11">
    <source>
        <dbReference type="ARBA" id="ARBA00022989"/>
    </source>
</evidence>
<evidence type="ECO:0000256" key="9">
    <source>
        <dbReference type="ARBA" id="ARBA00022824"/>
    </source>
</evidence>